<dbReference type="InterPro" id="IPR049023">
    <property type="entry name" value="AMG1_II"/>
</dbReference>
<keyword evidence="8 14" id="KW-0413">Isomerase</keyword>
<dbReference type="Pfam" id="PF02878">
    <property type="entry name" value="PGM_PMM_I"/>
    <property type="match status" value="2"/>
</dbReference>
<evidence type="ECO:0000259" key="21">
    <source>
        <dbReference type="Pfam" id="PF21405"/>
    </source>
</evidence>
<protein>
    <recommendedName>
        <fullName evidence="4 14">Phosphoacetylglucosamine mutase</fullName>
        <shortName evidence="14">PAGM</shortName>
        <ecNumber evidence="4 14">5.4.2.3</ecNumber>
    </recommendedName>
    <alternativeName>
        <fullName evidence="12 14">Acetylglucosamine phosphomutase</fullName>
    </alternativeName>
    <alternativeName>
        <fullName evidence="11 14">N-acetylglucosamine-phosphate mutase</fullName>
    </alternativeName>
</protein>
<accession>A0A812CVV4</accession>
<dbReference type="EMBL" id="CAHIKZ030002090">
    <property type="protein sequence ID" value="CAE1280939.1"/>
    <property type="molecule type" value="Genomic_DNA"/>
</dbReference>
<dbReference type="FunFam" id="3.40.120.10:FF:000013">
    <property type="entry name" value="Phosphoacetylglucosamine mutase"/>
    <property type="match status" value="1"/>
</dbReference>
<dbReference type="UniPathway" id="UPA00113">
    <property type="reaction ID" value="UER00530"/>
</dbReference>
<keyword evidence="6 14" id="KW-0479">Metal-binding</keyword>
<dbReference type="Gene3D" id="3.40.120.10">
    <property type="entry name" value="Alpha-D-Glucose-1,6-Bisphosphate, subunit A, domain 3"/>
    <property type="match status" value="3"/>
</dbReference>
<feature type="domain" description="Alpha-D-phosphohexomutase C-terminal" evidence="18">
    <location>
        <begin position="480"/>
        <end position="526"/>
    </location>
</feature>
<keyword evidence="7 14" id="KW-0460">Magnesium</keyword>
<evidence type="ECO:0000256" key="5">
    <source>
        <dbReference type="ARBA" id="ARBA00022553"/>
    </source>
</evidence>
<proteinExistence type="inferred from homology"/>
<dbReference type="AlphaFoldDB" id="A0A812CVV4"/>
<dbReference type="EC" id="5.4.2.3" evidence="4 14"/>
<feature type="binding site" evidence="16">
    <location>
        <begin position="374"/>
        <end position="376"/>
    </location>
    <ligand>
        <name>substrate</name>
    </ligand>
</feature>
<feature type="active site" description="Phosphoserine intermediate" evidence="15">
    <location>
        <position position="67"/>
    </location>
</feature>
<keyword evidence="9" id="KW-0119">Carbohydrate metabolism</keyword>
<feature type="binding site" evidence="17">
    <location>
        <position position="282"/>
    </location>
    <ligand>
        <name>Mg(2+)</name>
        <dbReference type="ChEBI" id="CHEBI:18420"/>
    </ligand>
</feature>
<evidence type="ECO:0000256" key="15">
    <source>
        <dbReference type="PIRSR" id="PIRSR016408-1"/>
    </source>
</evidence>
<feature type="domain" description="Alpha-D-phosphohexomutase alpha/beta/alpha" evidence="19">
    <location>
        <begin position="54"/>
        <end position="88"/>
    </location>
</feature>
<evidence type="ECO:0000259" key="20">
    <source>
        <dbReference type="Pfam" id="PF21404"/>
    </source>
</evidence>
<feature type="binding site" evidence="16">
    <location>
        <begin position="502"/>
        <end position="506"/>
    </location>
    <ligand>
        <name>substrate</name>
    </ligand>
</feature>
<comment type="catalytic activity">
    <reaction evidence="1 14">
        <text>N-acetyl-alpha-D-glucosamine 1-phosphate = N-acetyl-D-glucosamine 6-phosphate</text>
        <dbReference type="Rhea" id="RHEA:23804"/>
        <dbReference type="ChEBI" id="CHEBI:57513"/>
        <dbReference type="ChEBI" id="CHEBI:57776"/>
        <dbReference type="EC" id="5.4.2.3"/>
    </reaction>
</comment>
<evidence type="ECO:0000313" key="22">
    <source>
        <dbReference type="EMBL" id="CAE1280939.1"/>
    </source>
</evidence>
<keyword evidence="5" id="KW-0597">Phosphoprotein</keyword>
<dbReference type="Gene3D" id="3.30.310.50">
    <property type="entry name" value="Alpha-D-phosphohexomutase, C-terminal domain"/>
    <property type="match status" value="1"/>
</dbReference>
<keyword evidence="23" id="KW-1185">Reference proteome</keyword>
<feature type="binding site" evidence="16">
    <location>
        <position position="511"/>
    </location>
    <ligand>
        <name>substrate</name>
    </ligand>
</feature>
<dbReference type="InterPro" id="IPR016066">
    <property type="entry name" value="A-D-PHexomutase_CS"/>
</dbReference>
<evidence type="ECO:0000256" key="2">
    <source>
        <dbReference type="ARBA" id="ARBA00004865"/>
    </source>
</evidence>
<evidence type="ECO:0000256" key="10">
    <source>
        <dbReference type="ARBA" id="ARBA00023316"/>
    </source>
</evidence>
<dbReference type="Pfam" id="PF00408">
    <property type="entry name" value="PGM_PMM_IV"/>
    <property type="match status" value="1"/>
</dbReference>
<dbReference type="InterPro" id="IPR016657">
    <property type="entry name" value="PAGM"/>
</dbReference>
<keyword evidence="10" id="KW-0961">Cell wall biogenesis/degradation</keyword>
<dbReference type="GO" id="GO:0005975">
    <property type="term" value="P:carbohydrate metabolic process"/>
    <property type="evidence" value="ECO:0007669"/>
    <property type="project" value="InterPro"/>
</dbReference>
<evidence type="ECO:0000256" key="12">
    <source>
        <dbReference type="ARBA" id="ARBA00032065"/>
    </source>
</evidence>
<evidence type="ECO:0000256" key="16">
    <source>
        <dbReference type="PIRSR" id="PIRSR016408-2"/>
    </source>
</evidence>
<evidence type="ECO:0000256" key="14">
    <source>
        <dbReference type="PIRNR" id="PIRNR016408"/>
    </source>
</evidence>
<dbReference type="Pfam" id="PF21404">
    <property type="entry name" value="AMG1_III"/>
    <property type="match status" value="1"/>
</dbReference>
<dbReference type="PANTHER" id="PTHR45955:SF1">
    <property type="entry name" value="PHOSPHOACETYLGLUCOSAMINE MUTASE"/>
    <property type="match status" value="1"/>
</dbReference>
<evidence type="ECO:0000259" key="18">
    <source>
        <dbReference type="Pfam" id="PF00408"/>
    </source>
</evidence>
<feature type="binding site" description="via phosphate group" evidence="17">
    <location>
        <position position="67"/>
    </location>
    <ligand>
        <name>Mg(2+)</name>
        <dbReference type="ChEBI" id="CHEBI:18420"/>
    </ligand>
</feature>
<dbReference type="SUPFAM" id="SSF53738">
    <property type="entry name" value="Phosphoglucomutase, first 3 domains"/>
    <property type="match status" value="4"/>
</dbReference>
<dbReference type="PROSITE" id="PS00710">
    <property type="entry name" value="PGM_PMM"/>
    <property type="match status" value="1"/>
</dbReference>
<feature type="domain" description="Phosphoacetylglucosamine mutase AMG1" evidence="20">
    <location>
        <begin position="301"/>
        <end position="441"/>
    </location>
</feature>
<dbReference type="OrthoDB" id="1928at2759"/>
<dbReference type="CDD" id="cd03086">
    <property type="entry name" value="PGM3"/>
    <property type="match status" value="1"/>
</dbReference>
<evidence type="ECO:0000256" key="4">
    <source>
        <dbReference type="ARBA" id="ARBA00012731"/>
    </source>
</evidence>
<comment type="cofactor">
    <cofactor evidence="14 17">
        <name>Mg(2+)</name>
        <dbReference type="ChEBI" id="CHEBI:18420"/>
    </cofactor>
    <text evidence="14 17">Binds 1 Mg(2+) ion per subunit.</text>
</comment>
<dbReference type="InterPro" id="IPR036900">
    <property type="entry name" value="A-D-PHexomutase_C_sf"/>
</dbReference>
<dbReference type="InterPro" id="IPR005844">
    <property type="entry name" value="A-D-PHexomutase_a/b/a-I"/>
</dbReference>
<evidence type="ECO:0000313" key="23">
    <source>
        <dbReference type="Proteomes" id="UP000597762"/>
    </source>
</evidence>
<comment type="similarity">
    <text evidence="3 14">Belongs to the phosphohexose mutase family.</text>
</comment>
<feature type="binding site" evidence="17">
    <location>
        <position position="280"/>
    </location>
    <ligand>
        <name>Mg(2+)</name>
        <dbReference type="ChEBI" id="CHEBI:18420"/>
    </ligand>
</feature>
<dbReference type="GO" id="GO:0000287">
    <property type="term" value="F:magnesium ion binding"/>
    <property type="evidence" value="ECO:0007669"/>
    <property type="project" value="InterPro"/>
</dbReference>
<dbReference type="GO" id="GO:0004610">
    <property type="term" value="F:phosphoacetylglucosamine mutase activity"/>
    <property type="evidence" value="ECO:0007669"/>
    <property type="project" value="UniProtKB-UniRule"/>
</dbReference>
<evidence type="ECO:0000256" key="8">
    <source>
        <dbReference type="ARBA" id="ARBA00023235"/>
    </source>
</evidence>
<evidence type="ECO:0000256" key="17">
    <source>
        <dbReference type="PIRSR" id="PIRSR016408-3"/>
    </source>
</evidence>
<comment type="function">
    <text evidence="13">Catalyzes the conversion of GlcNAc-6-P into GlcNAc-1-P during the synthesis of uridine diphosphate/UDP-GlcNAc, which is a biosynthetic precursor of chitin and also supplies the amino sugars for N-linked oligosaccharides of glycoproteins.</text>
</comment>
<feature type="binding site" evidence="17">
    <location>
        <position position="284"/>
    </location>
    <ligand>
        <name>Mg(2+)</name>
        <dbReference type="ChEBI" id="CHEBI:18420"/>
    </ligand>
</feature>
<dbReference type="GO" id="GO:0006048">
    <property type="term" value="P:UDP-N-acetylglucosamine biosynthetic process"/>
    <property type="evidence" value="ECO:0007669"/>
    <property type="project" value="UniProtKB-UniRule"/>
</dbReference>
<evidence type="ECO:0000256" key="1">
    <source>
        <dbReference type="ARBA" id="ARBA00000558"/>
    </source>
</evidence>
<dbReference type="FunFam" id="3.40.120.10:FF:000023">
    <property type="entry name" value="Phosphoacetylglucosamine mutase"/>
    <property type="match status" value="1"/>
</dbReference>
<evidence type="ECO:0000256" key="9">
    <source>
        <dbReference type="ARBA" id="ARBA00023277"/>
    </source>
</evidence>
<evidence type="ECO:0000256" key="6">
    <source>
        <dbReference type="ARBA" id="ARBA00022723"/>
    </source>
</evidence>
<dbReference type="PIRSF" id="PIRSF016408">
    <property type="entry name" value="PAGM"/>
    <property type="match status" value="1"/>
</dbReference>
<evidence type="ECO:0000256" key="7">
    <source>
        <dbReference type="ARBA" id="ARBA00022842"/>
    </source>
</evidence>
<evidence type="ECO:0000256" key="13">
    <source>
        <dbReference type="ARBA" id="ARBA00059527"/>
    </source>
</evidence>
<dbReference type="Pfam" id="PF21405">
    <property type="entry name" value="AMG1_II"/>
    <property type="match status" value="1"/>
</dbReference>
<dbReference type="InterPro" id="IPR049022">
    <property type="entry name" value="AMG1_III"/>
</dbReference>
<dbReference type="InterPro" id="IPR016055">
    <property type="entry name" value="A-D-PHexomutase_a/b/a-I/II/III"/>
</dbReference>
<sequence length="548" mass="61058">MDTSFAHVTELAKTKYHRKSDRYINYGTAGFRTKAADLTHIMFRMGLLAVLRSKYKKATIGVMITASHNPVEDNGIKLVDPMGEMLAANWEHYASELANVTDSEVKTVLNKIIQEATIDMSEKSNIFLARDNRPSSVTLASAFLEGVSCFKSHFHDFGEMTTPMLHYVVRCENTQKRYGKPTEDGYYEKLGEAFLKLRGSKPSCPGLYKPRLILDAANGVGAEKVCLLKHHLNDALDIEVLNDGSDGILNHECGADFVKTRQKLPTGLPLKVGDRYVSFDGDADRIVYFYIDKNSKFHLLDGDKIACLVAKYLKDLLNTCELDLKLGNVLTAYSNGSAKEYISKTLGVDVACTPTGVKHLHHKATEYDIGIYFEANGHGTVIFSGHAEDVILNTAGNTELPIEKRVAAQKLCTLVDLINQAVGDSISDMLLIETILHSLGWDVEKWSNIYQDRPYSLCQVKVKDKSIFKTTFDEQRLIEPKELQDAIDELVAKYTEGRSFVRASGTEDIVRVYTEAKSLDEVKQLSFAVCEKVYDIGHGVGDRPVRSA</sequence>
<dbReference type="PANTHER" id="PTHR45955">
    <property type="entry name" value="PHOSPHOACETYLGLUCOSAMINE MUTASE"/>
    <property type="match status" value="1"/>
</dbReference>
<comment type="function">
    <text evidence="14">Catalyzes the conversion of GlcNAc-6-P into GlcNAc-1-P during the synthesis of uridine diphosphate/UDP-GlcNAc, a sugar nucleotide critical to multiple glycosylation pathways including protein N- and O-glycosylation.</text>
</comment>
<comment type="pathway">
    <text evidence="2 14">Nucleotide-sugar biosynthesis; UDP-N-acetyl-alpha-D-glucosamine biosynthesis; N-acetyl-alpha-D-glucosamine 1-phosphate from alpha-D-glucosamine 6-phosphate (route I): step 2/2.</text>
</comment>
<evidence type="ECO:0000256" key="11">
    <source>
        <dbReference type="ARBA" id="ARBA00031926"/>
    </source>
</evidence>
<name>A0A812CVV4_ACAPH</name>
<organism evidence="22 23">
    <name type="scientific">Acanthosepion pharaonis</name>
    <name type="common">Pharaoh cuttlefish</name>
    <name type="synonym">Sepia pharaonis</name>
    <dbReference type="NCBI Taxonomy" id="158019"/>
    <lineage>
        <taxon>Eukaryota</taxon>
        <taxon>Metazoa</taxon>
        <taxon>Spiralia</taxon>
        <taxon>Lophotrochozoa</taxon>
        <taxon>Mollusca</taxon>
        <taxon>Cephalopoda</taxon>
        <taxon>Coleoidea</taxon>
        <taxon>Decapodiformes</taxon>
        <taxon>Sepiida</taxon>
        <taxon>Sepiina</taxon>
        <taxon>Sepiidae</taxon>
        <taxon>Acanthosepion</taxon>
    </lineage>
</organism>
<dbReference type="InterPro" id="IPR005843">
    <property type="entry name" value="A-D-PHexomutase_C"/>
</dbReference>
<dbReference type="Proteomes" id="UP000597762">
    <property type="component" value="Unassembled WGS sequence"/>
</dbReference>
<feature type="domain" description="Alpha-D-phosphohexomutase alpha/beta/alpha" evidence="19">
    <location>
        <begin position="121"/>
        <end position="171"/>
    </location>
</feature>
<feature type="domain" description="Phosphoacetylglucosamine mutase AMG1" evidence="21">
    <location>
        <begin position="182"/>
        <end position="287"/>
    </location>
</feature>
<comment type="caution">
    <text evidence="22">The sequence shown here is derived from an EMBL/GenBank/DDBJ whole genome shotgun (WGS) entry which is preliminary data.</text>
</comment>
<evidence type="ECO:0000256" key="3">
    <source>
        <dbReference type="ARBA" id="ARBA00010231"/>
    </source>
</evidence>
<gene>
    <name evidence="22" type="ORF">SPHA_42565</name>
</gene>
<evidence type="ECO:0000259" key="19">
    <source>
        <dbReference type="Pfam" id="PF02878"/>
    </source>
</evidence>
<reference evidence="22" key="1">
    <citation type="submission" date="2021-01" db="EMBL/GenBank/DDBJ databases">
        <authorList>
            <person name="Li R."/>
            <person name="Bekaert M."/>
        </authorList>
    </citation>
    <scope>NUCLEOTIDE SEQUENCE</scope>
    <source>
        <strain evidence="22">Farmed</strain>
    </source>
</reference>
<dbReference type="FunFam" id="3.30.310.50:FF:000003">
    <property type="entry name" value="Phosphoacetylglucosamine mutase"/>
    <property type="match status" value="1"/>
</dbReference>
<dbReference type="SUPFAM" id="SSF55957">
    <property type="entry name" value="Phosphoglucomutase, C-terminal domain"/>
    <property type="match status" value="1"/>
</dbReference>
<dbReference type="GO" id="GO:0071555">
    <property type="term" value="P:cell wall organization"/>
    <property type="evidence" value="ECO:0007669"/>
    <property type="project" value="UniProtKB-KW"/>
</dbReference>